<dbReference type="Proteomes" id="UP001596222">
    <property type="component" value="Unassembled WGS sequence"/>
</dbReference>
<sequence>MYTYRQRVRARSVVASLTMVLAAATMTTGCGSDGGSGTLPAEGPAKRTTAPQLAEMILDTKRLEPALPDQFSVPAELDQSRNRKAWDADDAAVCQSEEWPAQWCAQAVALGIAAYTNARDQELAIRLISFRTPEQAAALFAGKGTEDEVGKNPPGDQIDGFEISPGQGWQGQGINVRQGAVIASIKYTWSPATSIPSDRLMAITRMTVERIKQAQHGQPSTASTR</sequence>
<feature type="signal peptide" evidence="1">
    <location>
        <begin position="1"/>
        <end position="23"/>
    </location>
</feature>
<gene>
    <name evidence="2" type="ORF">ACFPP6_29970</name>
</gene>
<feature type="chain" id="PRO_5046910696" description="Lipoprotein" evidence="1">
    <location>
        <begin position="24"/>
        <end position="225"/>
    </location>
</feature>
<evidence type="ECO:0000313" key="2">
    <source>
        <dbReference type="EMBL" id="MFC5148899.1"/>
    </source>
</evidence>
<comment type="caution">
    <text evidence="2">The sequence shown here is derived from an EMBL/GenBank/DDBJ whole genome shotgun (WGS) entry which is preliminary data.</text>
</comment>
<accession>A0ABW0A895</accession>
<evidence type="ECO:0008006" key="4">
    <source>
        <dbReference type="Google" id="ProtNLM"/>
    </source>
</evidence>
<proteinExistence type="predicted"/>
<keyword evidence="1" id="KW-0732">Signal</keyword>
<protein>
    <recommendedName>
        <fullName evidence="4">Lipoprotein</fullName>
    </recommendedName>
</protein>
<organism evidence="2 3">
    <name type="scientific">Streptomyces aureoversilis</name>
    <dbReference type="NCBI Taxonomy" id="67277"/>
    <lineage>
        <taxon>Bacteria</taxon>
        <taxon>Bacillati</taxon>
        <taxon>Actinomycetota</taxon>
        <taxon>Actinomycetes</taxon>
        <taxon>Kitasatosporales</taxon>
        <taxon>Streptomycetaceae</taxon>
        <taxon>Streptomyces</taxon>
    </lineage>
</organism>
<dbReference type="PROSITE" id="PS51257">
    <property type="entry name" value="PROKAR_LIPOPROTEIN"/>
    <property type="match status" value="1"/>
</dbReference>
<dbReference type="EMBL" id="JBHSKJ010000022">
    <property type="protein sequence ID" value="MFC5148899.1"/>
    <property type="molecule type" value="Genomic_DNA"/>
</dbReference>
<keyword evidence="3" id="KW-1185">Reference proteome</keyword>
<name>A0ABW0A895_9ACTN</name>
<evidence type="ECO:0000313" key="3">
    <source>
        <dbReference type="Proteomes" id="UP001596222"/>
    </source>
</evidence>
<dbReference type="RefSeq" id="WP_382049012.1">
    <property type="nucleotide sequence ID" value="NZ_JBHSKJ010000022.1"/>
</dbReference>
<reference evidence="3" key="1">
    <citation type="journal article" date="2019" name="Int. J. Syst. Evol. Microbiol.">
        <title>The Global Catalogue of Microorganisms (GCM) 10K type strain sequencing project: providing services to taxonomists for standard genome sequencing and annotation.</title>
        <authorList>
            <consortium name="The Broad Institute Genomics Platform"/>
            <consortium name="The Broad Institute Genome Sequencing Center for Infectious Disease"/>
            <person name="Wu L."/>
            <person name="Ma J."/>
        </authorList>
    </citation>
    <scope>NUCLEOTIDE SEQUENCE [LARGE SCALE GENOMIC DNA]</scope>
    <source>
        <strain evidence="3">CGMCC 4.1641</strain>
    </source>
</reference>
<evidence type="ECO:0000256" key="1">
    <source>
        <dbReference type="SAM" id="SignalP"/>
    </source>
</evidence>